<keyword evidence="1" id="KW-0479">Metal-binding</keyword>
<dbReference type="Pfam" id="PF07574">
    <property type="entry name" value="SMC_Nse1"/>
    <property type="match status" value="1"/>
</dbReference>
<keyword evidence="1" id="KW-0833">Ubl conjugation pathway</keyword>
<proteinExistence type="inferred from homology"/>
<gene>
    <name evidence="2" type="ORF">K437DRAFT_263125</name>
</gene>
<keyword evidence="1" id="KW-0863">Zinc-finger</keyword>
<dbReference type="GO" id="GO:0030915">
    <property type="term" value="C:Smc5-Smc6 complex"/>
    <property type="evidence" value="ECO:0007669"/>
    <property type="project" value="UniProtKB-UniRule"/>
</dbReference>
<dbReference type="HOGENOM" id="CLU_1278414_0_0_1"/>
<comment type="similarity">
    <text evidence="1">Belongs to the NSE1 family.</text>
</comment>
<dbReference type="STRING" id="1037660.A0A066W1R3"/>
<comment type="subunit">
    <text evidence="1">Component of the Smc5-Smc6 complex.</text>
</comment>
<evidence type="ECO:0000313" key="3">
    <source>
        <dbReference type="Proteomes" id="UP000027361"/>
    </source>
</evidence>
<evidence type="ECO:0000313" key="2">
    <source>
        <dbReference type="EMBL" id="KDN44730.1"/>
    </source>
</evidence>
<evidence type="ECO:0000256" key="1">
    <source>
        <dbReference type="RuleBase" id="RU368018"/>
    </source>
</evidence>
<keyword evidence="1" id="KW-0539">Nucleus</keyword>
<reference evidence="2 3" key="1">
    <citation type="submission" date="2014-05" db="EMBL/GenBank/DDBJ databases">
        <title>Draft genome sequence of a rare smut relative, Tilletiaria anomala UBC 951.</title>
        <authorList>
            <consortium name="DOE Joint Genome Institute"/>
            <person name="Toome M."/>
            <person name="Kuo A."/>
            <person name="Henrissat B."/>
            <person name="Lipzen A."/>
            <person name="Tritt A."/>
            <person name="Yoshinaga Y."/>
            <person name="Zane M."/>
            <person name="Barry K."/>
            <person name="Grigoriev I.V."/>
            <person name="Spatafora J.W."/>
            <person name="Aimea M.C."/>
        </authorList>
    </citation>
    <scope>NUCLEOTIDE SEQUENCE [LARGE SCALE GENOMIC DNA]</scope>
    <source>
        <strain evidence="2 3">UBC 951</strain>
    </source>
</reference>
<dbReference type="AlphaFoldDB" id="A0A066W1R3"/>
<accession>A0A066W1R3</accession>
<dbReference type="PANTHER" id="PTHR20973:SF0">
    <property type="entry name" value="NON-STRUCTURAL MAINTENANCE OF CHROMOSOMES ELEMENT 1 HOMOLOG"/>
    <property type="match status" value="1"/>
</dbReference>
<keyword evidence="1" id="KW-0234">DNA repair</keyword>
<dbReference type="InterPro" id="IPR011513">
    <property type="entry name" value="Nse1"/>
</dbReference>
<dbReference type="GO" id="GO:0000724">
    <property type="term" value="P:double-strand break repair via homologous recombination"/>
    <property type="evidence" value="ECO:0007669"/>
    <property type="project" value="TreeGrafter"/>
</dbReference>
<dbReference type="OrthoDB" id="185455at2759"/>
<dbReference type="OMA" id="RCPNYSN"/>
<dbReference type="GO" id="GO:0061630">
    <property type="term" value="F:ubiquitin protein ligase activity"/>
    <property type="evidence" value="ECO:0007669"/>
    <property type="project" value="UniProtKB-EC"/>
</dbReference>
<comment type="caution">
    <text evidence="2">The sequence shown here is derived from an EMBL/GenBank/DDBJ whole genome shotgun (WGS) entry which is preliminary data.</text>
</comment>
<dbReference type="Gene3D" id="1.10.10.10">
    <property type="entry name" value="Winged helix-like DNA-binding domain superfamily/Winged helix DNA-binding domain"/>
    <property type="match status" value="1"/>
</dbReference>
<comment type="subcellular location">
    <subcellularLocation>
        <location evidence="1">Nucleus</location>
    </subcellularLocation>
</comment>
<dbReference type="InterPro" id="IPR036388">
    <property type="entry name" value="WH-like_DNA-bd_sf"/>
</dbReference>
<keyword evidence="1" id="KW-0227">DNA damage</keyword>
<dbReference type="RefSeq" id="XP_013242904.1">
    <property type="nucleotide sequence ID" value="XM_013387450.1"/>
</dbReference>
<dbReference type="GO" id="GO:0005634">
    <property type="term" value="C:nucleus"/>
    <property type="evidence" value="ECO:0007669"/>
    <property type="project" value="UniProtKB-SubCell"/>
</dbReference>
<keyword evidence="1" id="KW-0808">Transferase</keyword>
<dbReference type="EMBL" id="JMSN01000048">
    <property type="protein sequence ID" value="KDN44730.1"/>
    <property type="molecule type" value="Genomic_DNA"/>
</dbReference>
<dbReference type="InParanoid" id="A0A066W1R3"/>
<keyword evidence="3" id="KW-1185">Reference proteome</keyword>
<dbReference type="GO" id="GO:0008270">
    <property type="term" value="F:zinc ion binding"/>
    <property type="evidence" value="ECO:0007669"/>
    <property type="project" value="UniProtKB-KW"/>
</dbReference>
<dbReference type="PANTHER" id="PTHR20973">
    <property type="entry name" value="NON-SMC ELEMENT 1-RELATED"/>
    <property type="match status" value="1"/>
</dbReference>
<organism evidence="2 3">
    <name type="scientific">Tilletiaria anomala (strain ATCC 24038 / CBS 436.72 / UBC 951)</name>
    <dbReference type="NCBI Taxonomy" id="1037660"/>
    <lineage>
        <taxon>Eukaryota</taxon>
        <taxon>Fungi</taxon>
        <taxon>Dikarya</taxon>
        <taxon>Basidiomycota</taxon>
        <taxon>Ustilaginomycotina</taxon>
        <taxon>Exobasidiomycetes</taxon>
        <taxon>Georgefischeriales</taxon>
        <taxon>Tilletiariaceae</taxon>
        <taxon>Tilletiaria</taxon>
    </lineage>
</organism>
<dbReference type="GeneID" id="25265663"/>
<keyword evidence="1" id="KW-0862">Zinc</keyword>
<sequence length="216" mass="24400">MGEDASDMARRAWVQAMFTQRVLHRDHALALWKTATSICGAPFDRARFKDFLSDVSESLDTLGFDVLETKDQSTNVDLVCIINLQQDAPAELASSYSKPELQYIKRLIASLTDESLQVKIELIFTAPNATYCINSLAALREAGQVEPPMSKRACQDLLNNLILHGWIRKTPRGRYTLTQRSLLELRSYLEEGFPAYARKCKECQELLTIVSTCRHG</sequence>
<protein>
    <recommendedName>
        <fullName evidence="1">Non-structural maintenance of chromosomes element 1 homolog</fullName>
        <ecNumber evidence="1">2.3.2.27</ecNumber>
    </recommendedName>
</protein>
<comment type="catalytic activity">
    <reaction evidence="1">
        <text>S-ubiquitinyl-[E2 ubiquitin-conjugating enzyme]-L-cysteine + [acceptor protein]-L-lysine = [E2 ubiquitin-conjugating enzyme]-L-cysteine + N(6)-ubiquitinyl-[acceptor protein]-L-lysine.</text>
        <dbReference type="EC" id="2.3.2.27"/>
    </reaction>
</comment>
<dbReference type="EC" id="2.3.2.27" evidence="1"/>
<dbReference type="Gene3D" id="3.90.1150.220">
    <property type="match status" value="1"/>
</dbReference>
<name>A0A066W1R3_TILAU</name>
<dbReference type="Proteomes" id="UP000027361">
    <property type="component" value="Unassembled WGS sequence"/>
</dbReference>
<keyword evidence="1" id="KW-0233">DNA recombination</keyword>
<comment type="function">
    <text evidence="1">Acts in a DNA repair pathway for removal of UV-induced DNA damage that is distinct from classical nucleotide excision repair and in repair of ionizing radiation damage. Functions in homologous recombination repair of DNA double strand breaks and in recovery of stalled replication forks.</text>
</comment>